<dbReference type="PANTHER" id="PTHR37038">
    <property type="entry name" value="TRANSCRIPTIONAL REGULATOR-RELATED"/>
    <property type="match status" value="1"/>
</dbReference>
<sequence>MSHWGDLMITTTFGALLKEIRKTNNLTQADACKDICSLRQYVRIENNISEPSMYLVQLLSHRLNYDLIAYYKLIYCDQTLQANTIKTEADVLIIDGQYDELEKLINRIEYYPEFRKGENLQFIYYYKSLCAHGKKDYNQAVQYCMNGLHIEDPSFSKNHLYGKISSCVGLNLYHNLGCYLKESGKLDLAFDIWNKILIDIEKKVALNFSYYQSSIEFVKQLYLSTSYNIGILKTGLEEYRIALDYFEKGIIFANKHNCSYCLTIIVRQKMRVLYTLKRYDEAKASYDICMGLYLVQGDINEFKRCEQIMKEDYPELLKIKMYE</sequence>
<protein>
    <recommendedName>
        <fullName evidence="1">HTH cro/C1-type domain-containing protein</fullName>
    </recommendedName>
</protein>
<dbReference type="InterPro" id="IPR010982">
    <property type="entry name" value="Lambda_DNA-bd_dom_sf"/>
</dbReference>
<dbReference type="InterPro" id="IPR011990">
    <property type="entry name" value="TPR-like_helical_dom_sf"/>
</dbReference>
<reference evidence="2 3" key="1">
    <citation type="journal article" date="2018" name="Nat. Biotechnol.">
        <title>A standardized bacterial taxonomy based on genome phylogeny substantially revises the tree of life.</title>
        <authorList>
            <person name="Parks D.H."/>
            <person name="Chuvochina M."/>
            <person name="Waite D.W."/>
            <person name="Rinke C."/>
            <person name="Skarshewski A."/>
            <person name="Chaumeil P.A."/>
            <person name="Hugenholtz P."/>
        </authorList>
    </citation>
    <scope>NUCLEOTIDE SEQUENCE [LARGE SCALE GENOMIC DNA]</scope>
    <source>
        <strain evidence="2">UBA11728</strain>
    </source>
</reference>
<organism evidence="2 3">
    <name type="scientific">Lachnoclostridium phytofermentans</name>
    <dbReference type="NCBI Taxonomy" id="66219"/>
    <lineage>
        <taxon>Bacteria</taxon>
        <taxon>Bacillati</taxon>
        <taxon>Bacillota</taxon>
        <taxon>Clostridia</taxon>
        <taxon>Lachnospirales</taxon>
        <taxon>Lachnospiraceae</taxon>
    </lineage>
</organism>
<dbReference type="Proteomes" id="UP000262969">
    <property type="component" value="Unassembled WGS sequence"/>
</dbReference>
<dbReference type="SMART" id="SM00530">
    <property type="entry name" value="HTH_XRE"/>
    <property type="match status" value="1"/>
</dbReference>
<accession>A0A3D2X7F0</accession>
<dbReference type="SUPFAM" id="SSF48452">
    <property type="entry name" value="TPR-like"/>
    <property type="match status" value="2"/>
</dbReference>
<evidence type="ECO:0000313" key="2">
    <source>
        <dbReference type="EMBL" id="HCL02563.1"/>
    </source>
</evidence>
<feature type="domain" description="HTH cro/C1-type" evidence="1">
    <location>
        <begin position="17"/>
        <end position="70"/>
    </location>
</feature>
<dbReference type="SUPFAM" id="SSF47413">
    <property type="entry name" value="lambda repressor-like DNA-binding domains"/>
    <property type="match status" value="1"/>
</dbReference>
<dbReference type="GO" id="GO:0003677">
    <property type="term" value="F:DNA binding"/>
    <property type="evidence" value="ECO:0007669"/>
    <property type="project" value="InterPro"/>
</dbReference>
<dbReference type="Pfam" id="PF01381">
    <property type="entry name" value="HTH_3"/>
    <property type="match status" value="1"/>
</dbReference>
<evidence type="ECO:0000259" key="1">
    <source>
        <dbReference type="PROSITE" id="PS50943"/>
    </source>
</evidence>
<evidence type="ECO:0000313" key="3">
    <source>
        <dbReference type="Proteomes" id="UP000262969"/>
    </source>
</evidence>
<dbReference type="InterPro" id="IPR053163">
    <property type="entry name" value="HTH-type_regulator_Rgg"/>
</dbReference>
<gene>
    <name evidence="2" type="ORF">DHW61_09130</name>
</gene>
<comment type="caution">
    <text evidence="2">The sequence shown here is derived from an EMBL/GenBank/DDBJ whole genome shotgun (WGS) entry which is preliminary data.</text>
</comment>
<dbReference type="InterPro" id="IPR001387">
    <property type="entry name" value="Cro/C1-type_HTH"/>
</dbReference>
<proteinExistence type="predicted"/>
<name>A0A3D2X7F0_9FIRM</name>
<dbReference type="EMBL" id="DPVV01000299">
    <property type="protein sequence ID" value="HCL02563.1"/>
    <property type="molecule type" value="Genomic_DNA"/>
</dbReference>
<dbReference type="Gene3D" id="1.25.40.10">
    <property type="entry name" value="Tetratricopeptide repeat domain"/>
    <property type="match status" value="1"/>
</dbReference>
<dbReference type="PROSITE" id="PS50943">
    <property type="entry name" value="HTH_CROC1"/>
    <property type="match status" value="1"/>
</dbReference>
<dbReference type="AlphaFoldDB" id="A0A3D2X7F0"/>
<dbReference type="CDD" id="cd00093">
    <property type="entry name" value="HTH_XRE"/>
    <property type="match status" value="1"/>
</dbReference>
<dbReference type="PANTHER" id="PTHR37038:SF14">
    <property type="entry name" value="TRANSCRIPTIONAL ACTIVATOR"/>
    <property type="match status" value="1"/>
</dbReference>